<organism evidence="2 3">
    <name type="scientific">Methylomusa anaerophila</name>
    <dbReference type="NCBI Taxonomy" id="1930071"/>
    <lineage>
        <taxon>Bacteria</taxon>
        <taxon>Bacillati</taxon>
        <taxon>Bacillota</taxon>
        <taxon>Negativicutes</taxon>
        <taxon>Selenomonadales</taxon>
        <taxon>Sporomusaceae</taxon>
        <taxon>Methylomusa</taxon>
    </lineage>
</organism>
<dbReference type="AlphaFoldDB" id="A0A348AQK4"/>
<gene>
    <name evidence="2" type="ORF">MAMMFC1_04064</name>
</gene>
<reference evidence="2 3" key="1">
    <citation type="journal article" date="2018" name="Int. J. Syst. Evol. Microbiol.">
        <title>Methylomusa anaerophila gen. nov., sp. nov., an anaerobic methanol-utilizing bacterium isolated from a microbial fuel cell.</title>
        <authorList>
            <person name="Amano N."/>
            <person name="Yamamuro A."/>
            <person name="Miyahara M."/>
            <person name="Kouzuma A."/>
            <person name="Abe T."/>
            <person name="Watanabe K."/>
        </authorList>
    </citation>
    <scope>NUCLEOTIDE SEQUENCE [LARGE SCALE GENOMIC DNA]</scope>
    <source>
        <strain evidence="2 3">MMFC1</strain>
    </source>
</reference>
<feature type="domain" description="IstB-like ATP-binding" evidence="1">
    <location>
        <begin position="1"/>
        <end position="121"/>
    </location>
</feature>
<sequence length="143" mass="16493">MACAFGMEACKQYLNTKYVRLPELLIDLEMARGEGTYKKVMAKYANPVLLIIDEWLLLKPSENEQKDIFELLHRRRRKSSTIFCSQYRPDGWYEQLGGDASPLADAILDRIAHDAYRINIESIDPAKDVSMREVYGLDKSQSE</sequence>
<dbReference type="InterPro" id="IPR002611">
    <property type="entry name" value="IstB_ATP-bd"/>
</dbReference>
<dbReference type="KEGG" id="mana:MAMMFC1_04064"/>
<name>A0A348AQK4_9FIRM</name>
<evidence type="ECO:0000313" key="3">
    <source>
        <dbReference type="Proteomes" id="UP000276437"/>
    </source>
</evidence>
<proteinExistence type="predicted"/>
<dbReference type="Gene3D" id="3.40.50.300">
    <property type="entry name" value="P-loop containing nucleotide triphosphate hydrolases"/>
    <property type="match status" value="1"/>
</dbReference>
<accession>A0A348AQK4</accession>
<protein>
    <submittedName>
        <fullName evidence="2">Transposase/IS protein</fullName>
    </submittedName>
</protein>
<dbReference type="EMBL" id="AP018449">
    <property type="protein sequence ID" value="BBB93352.1"/>
    <property type="molecule type" value="Genomic_DNA"/>
</dbReference>
<dbReference type="Pfam" id="PF01695">
    <property type="entry name" value="IstB_IS21"/>
    <property type="match status" value="1"/>
</dbReference>
<dbReference type="SUPFAM" id="SSF52540">
    <property type="entry name" value="P-loop containing nucleoside triphosphate hydrolases"/>
    <property type="match status" value="1"/>
</dbReference>
<evidence type="ECO:0000313" key="2">
    <source>
        <dbReference type="EMBL" id="BBB93352.1"/>
    </source>
</evidence>
<evidence type="ECO:0000259" key="1">
    <source>
        <dbReference type="Pfam" id="PF01695"/>
    </source>
</evidence>
<dbReference type="Proteomes" id="UP000276437">
    <property type="component" value="Chromosome"/>
</dbReference>
<keyword evidence="3" id="KW-1185">Reference proteome</keyword>
<dbReference type="InterPro" id="IPR027417">
    <property type="entry name" value="P-loop_NTPase"/>
</dbReference>
<dbReference type="GO" id="GO:0005524">
    <property type="term" value="F:ATP binding"/>
    <property type="evidence" value="ECO:0007669"/>
    <property type="project" value="InterPro"/>
</dbReference>